<accession>A0A9J5XDZ7</accession>
<reference evidence="3 4" key="1">
    <citation type="submission" date="2020-09" db="EMBL/GenBank/DDBJ databases">
        <title>De no assembly of potato wild relative species, Solanum commersonii.</title>
        <authorList>
            <person name="Cho K."/>
        </authorList>
    </citation>
    <scope>NUCLEOTIDE SEQUENCE [LARGE SCALE GENOMIC DNA]</scope>
    <source>
        <strain evidence="3">LZ3.2</strain>
        <tissue evidence="3">Leaf</tissue>
    </source>
</reference>
<evidence type="ECO:0000313" key="3">
    <source>
        <dbReference type="EMBL" id="KAG5585436.1"/>
    </source>
</evidence>
<evidence type="ECO:0000259" key="2">
    <source>
        <dbReference type="Pfam" id="PF20167"/>
    </source>
</evidence>
<evidence type="ECO:0000256" key="1">
    <source>
        <dbReference type="SAM" id="MobiDB-lite"/>
    </source>
</evidence>
<evidence type="ECO:0000313" key="4">
    <source>
        <dbReference type="Proteomes" id="UP000824120"/>
    </source>
</evidence>
<gene>
    <name evidence="3" type="ORF">H5410_045870</name>
</gene>
<name>A0A9J5XDZ7_SOLCO</name>
<dbReference type="Pfam" id="PF20167">
    <property type="entry name" value="Transposase_32"/>
    <property type="match status" value="1"/>
</dbReference>
<dbReference type="EMBL" id="JACXVP010000009">
    <property type="protein sequence ID" value="KAG5585436.1"/>
    <property type="molecule type" value="Genomic_DNA"/>
</dbReference>
<sequence>MLQAMLQGPNLPSSEPVPAPRNDNPIPVTGELNRWCVEGNWQIYQDAKIINDKQKMARLITEEHRVLTGSLHTVPKIHRLFNLHKCDWMARDPETYNEEIVREFYASYAATLRDLISKQSKPLAQDPLTSTMVRDGTSCGVALSRGMLSSEKLLYYGWLVRNRVSPTKADNQLTWDRAVIVAALGAEVEIDFSRMLLVEIHERACKTSTTYPFPCLIFQFCRDSGVPIWHCDREIGGSDGHTVASHPALDAKVDSRVRGQHQAKDGGHDGPEVQAVNKCLDAFELRVLERSTPIVDLSSLQSELECLRADVDAILATPTIEPQAAPNALADDTVLDALFSGTAEEEPEHTHTKVLDWDLEVKLVIN</sequence>
<comment type="caution">
    <text evidence="3">The sequence shown here is derived from an EMBL/GenBank/DDBJ whole genome shotgun (WGS) entry which is preliminary data.</text>
</comment>
<feature type="region of interest" description="Disordered" evidence="1">
    <location>
        <begin position="1"/>
        <end position="25"/>
    </location>
</feature>
<dbReference type="InterPro" id="IPR046796">
    <property type="entry name" value="Transposase_32_dom"/>
</dbReference>
<dbReference type="Proteomes" id="UP000824120">
    <property type="component" value="Chromosome 9"/>
</dbReference>
<feature type="domain" description="Putative plant transposon protein" evidence="2">
    <location>
        <begin position="158"/>
        <end position="227"/>
    </location>
</feature>
<protein>
    <recommendedName>
        <fullName evidence="2">Putative plant transposon protein domain-containing protein</fullName>
    </recommendedName>
</protein>
<proteinExistence type="predicted"/>
<organism evidence="3 4">
    <name type="scientific">Solanum commersonii</name>
    <name type="common">Commerson's wild potato</name>
    <name type="synonym">Commerson's nightshade</name>
    <dbReference type="NCBI Taxonomy" id="4109"/>
    <lineage>
        <taxon>Eukaryota</taxon>
        <taxon>Viridiplantae</taxon>
        <taxon>Streptophyta</taxon>
        <taxon>Embryophyta</taxon>
        <taxon>Tracheophyta</taxon>
        <taxon>Spermatophyta</taxon>
        <taxon>Magnoliopsida</taxon>
        <taxon>eudicotyledons</taxon>
        <taxon>Gunneridae</taxon>
        <taxon>Pentapetalae</taxon>
        <taxon>asterids</taxon>
        <taxon>lamiids</taxon>
        <taxon>Solanales</taxon>
        <taxon>Solanaceae</taxon>
        <taxon>Solanoideae</taxon>
        <taxon>Solaneae</taxon>
        <taxon>Solanum</taxon>
    </lineage>
</organism>
<dbReference type="AlphaFoldDB" id="A0A9J5XDZ7"/>
<keyword evidence="4" id="KW-1185">Reference proteome</keyword>